<reference evidence="2 3" key="1">
    <citation type="submission" date="2015-01" db="EMBL/GenBank/DDBJ databases">
        <title>Genome Sequencing of Rickettsiales.</title>
        <authorList>
            <person name="Daugherty S.C."/>
            <person name="Su Q."/>
            <person name="Abolude K."/>
            <person name="Beier-Sexton M."/>
            <person name="Carlyon J.A."/>
            <person name="Carter R."/>
            <person name="Day N.P."/>
            <person name="Dumler S.J."/>
            <person name="Dyachenko V."/>
            <person name="Godinez A."/>
            <person name="Kurtti T.J."/>
            <person name="Lichay M."/>
            <person name="Mullins K.E."/>
            <person name="Ott S."/>
            <person name="Pappas-Brown V."/>
            <person name="Paris D.H."/>
            <person name="Patel P."/>
            <person name="Richards A.L."/>
            <person name="Sadzewicz L."/>
            <person name="Sears K."/>
            <person name="Seidman D."/>
            <person name="Sengamalay N."/>
            <person name="Stenos J."/>
            <person name="Tallon L.J."/>
            <person name="Vincent G."/>
            <person name="Fraser C.M."/>
            <person name="Munderloh U."/>
            <person name="Dunning-Hotopp J.C."/>
        </authorList>
    </citation>
    <scope>NUCLEOTIDE SEQUENCE [LARGE SCALE GENOMIC DNA]</scope>
    <source>
        <strain evidence="2 3">Pedreira</strain>
    </source>
</reference>
<dbReference type="EMBL" id="LANQ01000001">
    <property type="protein sequence ID" value="KJV59062.1"/>
    <property type="molecule type" value="Genomic_DNA"/>
</dbReference>
<dbReference type="PROSITE" id="PS51186">
    <property type="entry name" value="GNAT"/>
    <property type="match status" value="1"/>
</dbReference>
<organism evidence="2 3">
    <name type="scientific">Rickettsia felis str. Pedreira</name>
    <dbReference type="NCBI Taxonomy" id="1359196"/>
    <lineage>
        <taxon>Bacteria</taxon>
        <taxon>Pseudomonadati</taxon>
        <taxon>Pseudomonadota</taxon>
        <taxon>Alphaproteobacteria</taxon>
        <taxon>Rickettsiales</taxon>
        <taxon>Rickettsiaceae</taxon>
        <taxon>Rickettsieae</taxon>
        <taxon>Rickettsia</taxon>
        <taxon>spotted fever group</taxon>
    </lineage>
</organism>
<protein>
    <submittedName>
        <fullName evidence="2">Acetyltransferase family protein</fullName>
    </submittedName>
</protein>
<feature type="domain" description="N-acetyltransferase" evidence="1">
    <location>
        <begin position="7"/>
        <end position="137"/>
    </location>
</feature>
<proteinExistence type="predicted"/>
<sequence>MQPIFTFRVVNFTEKNLSILIADSIGNPTTEKISQVLESYKNTKLHLIGCFIEENLIGIIGIEVLSIQAIIRHISVLKTFRSQGIGKQLILYIISHFTLKKITAETDDSAVNFYRALGFNCEIFEGKYNQRYNCTLHLQ</sequence>
<dbReference type="GO" id="GO:0016747">
    <property type="term" value="F:acyltransferase activity, transferring groups other than amino-acyl groups"/>
    <property type="evidence" value="ECO:0007669"/>
    <property type="project" value="InterPro"/>
</dbReference>
<dbReference type="PATRIC" id="fig|1359196.3.peg.1410"/>
<dbReference type="InterPro" id="IPR000182">
    <property type="entry name" value="GNAT_dom"/>
</dbReference>
<dbReference type="CDD" id="cd04301">
    <property type="entry name" value="NAT_SF"/>
    <property type="match status" value="1"/>
</dbReference>
<evidence type="ECO:0000313" key="2">
    <source>
        <dbReference type="EMBL" id="KJV59062.1"/>
    </source>
</evidence>
<dbReference type="RefSeq" id="WP_011271298.1">
    <property type="nucleotide sequence ID" value="NZ_LANQ01000001.1"/>
</dbReference>
<dbReference type="AlphaFoldDB" id="A0A0F3MUF9"/>
<evidence type="ECO:0000259" key="1">
    <source>
        <dbReference type="PROSITE" id="PS51186"/>
    </source>
</evidence>
<dbReference type="Pfam" id="PF13673">
    <property type="entry name" value="Acetyltransf_10"/>
    <property type="match status" value="1"/>
</dbReference>
<dbReference type="Gene3D" id="3.40.630.30">
    <property type="match status" value="1"/>
</dbReference>
<name>A0A0F3MUF9_RICFI</name>
<dbReference type="InterPro" id="IPR016181">
    <property type="entry name" value="Acyl_CoA_acyltransferase"/>
</dbReference>
<keyword evidence="2" id="KW-0808">Transferase</keyword>
<dbReference type="SUPFAM" id="SSF55729">
    <property type="entry name" value="Acyl-CoA N-acyltransferases (Nat)"/>
    <property type="match status" value="1"/>
</dbReference>
<dbReference type="Proteomes" id="UP000033475">
    <property type="component" value="Unassembled WGS sequence"/>
</dbReference>
<accession>A0A0F3MUF9</accession>
<evidence type="ECO:0000313" key="3">
    <source>
        <dbReference type="Proteomes" id="UP000033475"/>
    </source>
</evidence>
<gene>
    <name evidence="2" type="ORF">RFEPED_1459</name>
</gene>
<comment type="caution">
    <text evidence="2">The sequence shown here is derived from an EMBL/GenBank/DDBJ whole genome shotgun (WGS) entry which is preliminary data.</text>
</comment>